<evidence type="ECO:0000259" key="4">
    <source>
        <dbReference type="Pfam" id="PF05270"/>
    </source>
</evidence>
<name>A0A9N9JLI4_9GLOM</name>
<dbReference type="InterPro" id="IPR007934">
    <property type="entry name" value="AbfB_ABD"/>
</dbReference>
<dbReference type="EC" id="3.2.1.55" evidence="2"/>
<gene>
    <name evidence="5" type="ORF">DERYTH_LOCUS19800</name>
</gene>
<sequence>KEKIAHKFRKPTYHIMSEIQPELNSTLEELSNHIKNASENLRLAADALSRASDVNRYLFKVVAFESCDNRGYYIAHRNSLGYTLKLDDSPLVADFIFKLIAGLDGRGVSFESVNYPGHFLRHQFYQIKLHKYDNTPLFQKDASYIINKQGAFFTFESVNMPGHFIRHRSNNELWADRKEDSDVYIKSSLFRQSQLF</sequence>
<comment type="caution">
    <text evidence="5">The sequence shown here is derived from an EMBL/GenBank/DDBJ whole genome shotgun (WGS) entry which is preliminary data.</text>
</comment>
<proteinExistence type="predicted"/>
<dbReference type="InterPro" id="IPR036195">
    <property type="entry name" value="AbfB_ABD_sf"/>
</dbReference>
<dbReference type="AlphaFoldDB" id="A0A9N9JLI4"/>
<evidence type="ECO:0000256" key="2">
    <source>
        <dbReference type="ARBA" id="ARBA00012670"/>
    </source>
</evidence>
<dbReference type="Proteomes" id="UP000789405">
    <property type="component" value="Unassembled WGS sequence"/>
</dbReference>
<evidence type="ECO:0000313" key="6">
    <source>
        <dbReference type="Proteomes" id="UP000789405"/>
    </source>
</evidence>
<dbReference type="GO" id="GO:0046556">
    <property type="term" value="F:alpha-L-arabinofuranosidase activity"/>
    <property type="evidence" value="ECO:0007669"/>
    <property type="project" value="UniProtKB-EC"/>
</dbReference>
<evidence type="ECO:0000313" key="5">
    <source>
        <dbReference type="EMBL" id="CAG8782392.1"/>
    </source>
</evidence>
<reference evidence="5" key="1">
    <citation type="submission" date="2021-06" db="EMBL/GenBank/DDBJ databases">
        <authorList>
            <person name="Kallberg Y."/>
            <person name="Tangrot J."/>
            <person name="Rosling A."/>
        </authorList>
    </citation>
    <scope>NUCLEOTIDE SEQUENCE</scope>
    <source>
        <strain evidence="5">MA453B</strain>
    </source>
</reference>
<dbReference type="Gene3D" id="2.80.10.50">
    <property type="match status" value="1"/>
</dbReference>
<keyword evidence="6" id="KW-1185">Reference proteome</keyword>
<feature type="domain" description="Alpha-L-arabinofuranosidase B arabinose-binding" evidence="4">
    <location>
        <begin position="64"/>
        <end position="188"/>
    </location>
</feature>
<organism evidence="5 6">
    <name type="scientific">Dentiscutata erythropus</name>
    <dbReference type="NCBI Taxonomy" id="1348616"/>
    <lineage>
        <taxon>Eukaryota</taxon>
        <taxon>Fungi</taxon>
        <taxon>Fungi incertae sedis</taxon>
        <taxon>Mucoromycota</taxon>
        <taxon>Glomeromycotina</taxon>
        <taxon>Glomeromycetes</taxon>
        <taxon>Diversisporales</taxon>
        <taxon>Gigasporaceae</taxon>
        <taxon>Dentiscutata</taxon>
    </lineage>
</organism>
<keyword evidence="3" id="KW-0175">Coiled coil</keyword>
<comment type="catalytic activity">
    <reaction evidence="1">
        <text>Hydrolysis of terminal non-reducing alpha-L-arabinofuranoside residues in alpha-L-arabinosides.</text>
        <dbReference type="EC" id="3.2.1.55"/>
    </reaction>
</comment>
<evidence type="ECO:0000256" key="1">
    <source>
        <dbReference type="ARBA" id="ARBA00001462"/>
    </source>
</evidence>
<dbReference type="SUPFAM" id="SSF110221">
    <property type="entry name" value="AbfB domain"/>
    <property type="match status" value="1"/>
</dbReference>
<dbReference type="EMBL" id="CAJVPY010022301">
    <property type="protein sequence ID" value="CAG8782392.1"/>
    <property type="molecule type" value="Genomic_DNA"/>
</dbReference>
<dbReference type="OrthoDB" id="2379530at2759"/>
<dbReference type="Pfam" id="PF05270">
    <property type="entry name" value="AbfB"/>
    <property type="match status" value="1"/>
</dbReference>
<feature type="coiled-coil region" evidence="3">
    <location>
        <begin position="20"/>
        <end position="47"/>
    </location>
</feature>
<evidence type="ECO:0000256" key="3">
    <source>
        <dbReference type="SAM" id="Coils"/>
    </source>
</evidence>
<dbReference type="CDD" id="cd23399">
    <property type="entry name" value="beta-trefoil_ABD_ABFB"/>
    <property type="match status" value="1"/>
</dbReference>
<feature type="non-terminal residue" evidence="5">
    <location>
        <position position="196"/>
    </location>
</feature>
<dbReference type="GO" id="GO:0046373">
    <property type="term" value="P:L-arabinose metabolic process"/>
    <property type="evidence" value="ECO:0007669"/>
    <property type="project" value="InterPro"/>
</dbReference>
<accession>A0A9N9JLI4</accession>
<protein>
    <recommendedName>
        <fullName evidence="2">non-reducing end alpha-L-arabinofuranosidase</fullName>
        <ecNumber evidence="2">3.2.1.55</ecNumber>
    </recommendedName>
</protein>